<reference evidence="3" key="1">
    <citation type="submission" date="2020-02" db="EMBL/GenBank/DDBJ databases">
        <authorList>
            <person name="Meier V. D."/>
        </authorList>
    </citation>
    <scope>NUCLEOTIDE SEQUENCE</scope>
    <source>
        <strain evidence="3">AVDCRST_MAG41</strain>
    </source>
</reference>
<protein>
    <recommendedName>
        <fullName evidence="2">SseB protein N-terminal domain-containing protein</fullName>
    </recommendedName>
</protein>
<sequence>MPTEAPNDHSGAGFDPDDPGAELGFRPVNDLERVFVRSVMSGARATLLRALARSTLCVPALDTDPASGSLGLGATAVGEVSLPCVTDSTGTHALVYTSYRQMALAHGLPDDARWTEVPVGTLFEKWPTDVDVWLNGGGELGFPLDPTDISTVADLAAGLEVDEAYEIGPDDAFADFPGPALPDQVDCAVVLALFEVPEVLEVLRVFRRLDEPGGRTWRILLVLVDAGAGGREIANTVVDAVNEASDEVCDVHVADVHDDEVYDAVAHLLQVGVPLWRRQGLHVPDTLEGLD</sequence>
<evidence type="ECO:0000313" key="3">
    <source>
        <dbReference type="EMBL" id="CAA9215811.1"/>
    </source>
</evidence>
<name>A0A6J4H5Y7_9ACTN</name>
<feature type="region of interest" description="Disordered" evidence="1">
    <location>
        <begin position="1"/>
        <end position="23"/>
    </location>
</feature>
<evidence type="ECO:0000256" key="1">
    <source>
        <dbReference type="SAM" id="MobiDB-lite"/>
    </source>
</evidence>
<accession>A0A6J4H5Y7</accession>
<dbReference type="Pfam" id="PF07179">
    <property type="entry name" value="SseB"/>
    <property type="match status" value="1"/>
</dbReference>
<dbReference type="AlphaFoldDB" id="A0A6J4H5Y7"/>
<gene>
    <name evidence="3" type="ORF">AVDCRST_MAG41-216</name>
</gene>
<evidence type="ECO:0000259" key="2">
    <source>
        <dbReference type="Pfam" id="PF07179"/>
    </source>
</evidence>
<organism evidence="3">
    <name type="scientific">uncultured Mycobacteriales bacterium</name>
    <dbReference type="NCBI Taxonomy" id="581187"/>
    <lineage>
        <taxon>Bacteria</taxon>
        <taxon>Bacillati</taxon>
        <taxon>Actinomycetota</taxon>
        <taxon>Actinomycetes</taxon>
        <taxon>Mycobacteriales</taxon>
        <taxon>environmental samples</taxon>
    </lineage>
</organism>
<dbReference type="InterPro" id="IPR009839">
    <property type="entry name" value="SseB_N"/>
</dbReference>
<proteinExistence type="predicted"/>
<dbReference type="EMBL" id="CADCTP010000020">
    <property type="protein sequence ID" value="CAA9215811.1"/>
    <property type="molecule type" value="Genomic_DNA"/>
</dbReference>
<feature type="domain" description="SseB protein N-terminal" evidence="2">
    <location>
        <begin position="43"/>
        <end position="150"/>
    </location>
</feature>